<reference evidence="2" key="1">
    <citation type="journal article" date="2013" name="Science">
        <title>Comparative analysis of bat genomes provides insight into the evolution of flight and immunity.</title>
        <authorList>
            <person name="Zhang G."/>
            <person name="Cowled C."/>
            <person name="Shi Z."/>
            <person name="Huang Z."/>
            <person name="Bishop-Lilly K.A."/>
            <person name="Fang X."/>
            <person name="Wynne J.W."/>
            <person name="Xiong Z."/>
            <person name="Baker M.L."/>
            <person name="Zhao W."/>
            <person name="Tachedjian M."/>
            <person name="Zhu Y."/>
            <person name="Zhou P."/>
            <person name="Jiang X."/>
            <person name="Ng J."/>
            <person name="Yang L."/>
            <person name="Wu L."/>
            <person name="Xiao J."/>
            <person name="Feng Y."/>
            <person name="Chen Y."/>
            <person name="Sun X."/>
            <person name="Zhang Y."/>
            <person name="Marsh G.A."/>
            <person name="Crameri G."/>
            <person name="Broder C.C."/>
            <person name="Frey K.G."/>
            <person name="Wang L.F."/>
            <person name="Wang J."/>
        </authorList>
    </citation>
    <scope>NUCLEOTIDE SEQUENCE [LARGE SCALE GENOMIC DNA]</scope>
</reference>
<evidence type="ECO:0000313" key="2">
    <source>
        <dbReference type="Proteomes" id="UP000010556"/>
    </source>
</evidence>
<dbReference type="AlphaFoldDB" id="L5LC46"/>
<gene>
    <name evidence="1" type="ORF">MDA_GLEAN10009264</name>
</gene>
<evidence type="ECO:0000313" key="1">
    <source>
        <dbReference type="EMBL" id="ELK23575.1"/>
    </source>
</evidence>
<keyword evidence="2" id="KW-1185">Reference proteome</keyword>
<accession>L5LC46</accession>
<proteinExistence type="predicted"/>
<dbReference type="EMBL" id="KB113516">
    <property type="protein sequence ID" value="ELK23575.1"/>
    <property type="molecule type" value="Genomic_DNA"/>
</dbReference>
<organism evidence="1 2">
    <name type="scientific">Myotis davidii</name>
    <name type="common">David's myotis</name>
    <dbReference type="NCBI Taxonomy" id="225400"/>
    <lineage>
        <taxon>Eukaryota</taxon>
        <taxon>Metazoa</taxon>
        <taxon>Chordata</taxon>
        <taxon>Craniata</taxon>
        <taxon>Vertebrata</taxon>
        <taxon>Euteleostomi</taxon>
        <taxon>Mammalia</taxon>
        <taxon>Eutheria</taxon>
        <taxon>Laurasiatheria</taxon>
        <taxon>Chiroptera</taxon>
        <taxon>Yangochiroptera</taxon>
        <taxon>Vespertilionidae</taxon>
        <taxon>Myotis</taxon>
    </lineage>
</organism>
<sequence length="100" mass="11475">MSELVMTTAGPIECSVSLTAKNGNFLVSCPFRECVFCQQLRAQIWALIKTLKCGLRKHRTEETRALVRLRYSAGHRTQWTQENEDITSEFLIQQNKETLA</sequence>
<dbReference type="Proteomes" id="UP000010556">
    <property type="component" value="Unassembled WGS sequence"/>
</dbReference>
<name>L5LC46_MYODS</name>
<protein>
    <submittedName>
        <fullName evidence="1">Uncharacterized protein</fullName>
    </submittedName>
</protein>